<evidence type="ECO:0000313" key="1">
    <source>
        <dbReference type="EMBL" id="MFD0980435.1"/>
    </source>
</evidence>
<dbReference type="EMBL" id="JBHTJT010000021">
    <property type="protein sequence ID" value="MFD0980435.1"/>
    <property type="molecule type" value="Genomic_DNA"/>
</dbReference>
<comment type="caution">
    <text evidence="1">The sequence shown here is derived from an EMBL/GenBank/DDBJ whole genome shotgun (WGS) entry which is preliminary data.</text>
</comment>
<gene>
    <name evidence="1" type="ORF">ACFQ2S_12315</name>
</gene>
<protein>
    <submittedName>
        <fullName evidence="1">Uncharacterized protein</fullName>
    </submittedName>
</protein>
<dbReference type="RefSeq" id="WP_386074996.1">
    <property type="nucleotide sequence ID" value="NZ_JBHTJT010000021.1"/>
</dbReference>
<keyword evidence="2" id="KW-1185">Reference proteome</keyword>
<sequence>MRCPPINVDNLRDGTVLQHHPIAALEGALDADGNPCDDICERLPQREGEDRGKTASDHRQLWEIIRGQVNEQACKETAPISAVLYRRWRSL</sequence>
<reference evidence="2" key="1">
    <citation type="journal article" date="2019" name="Int. J. Syst. Evol. Microbiol.">
        <title>The Global Catalogue of Microorganisms (GCM) 10K type strain sequencing project: providing services to taxonomists for standard genome sequencing and annotation.</title>
        <authorList>
            <consortium name="The Broad Institute Genomics Platform"/>
            <consortium name="The Broad Institute Genome Sequencing Center for Infectious Disease"/>
            <person name="Wu L."/>
            <person name="Ma J."/>
        </authorList>
    </citation>
    <scope>NUCLEOTIDE SEQUENCE [LARGE SCALE GENOMIC DNA]</scope>
    <source>
        <strain evidence="2">CCUG 60524</strain>
    </source>
</reference>
<organism evidence="1 2">
    <name type="scientific">Tropicimonas aquimaris</name>
    <dbReference type="NCBI Taxonomy" id="914152"/>
    <lineage>
        <taxon>Bacteria</taxon>
        <taxon>Pseudomonadati</taxon>
        <taxon>Pseudomonadota</taxon>
        <taxon>Alphaproteobacteria</taxon>
        <taxon>Rhodobacterales</taxon>
        <taxon>Roseobacteraceae</taxon>
        <taxon>Tropicimonas</taxon>
    </lineage>
</organism>
<evidence type="ECO:0000313" key="2">
    <source>
        <dbReference type="Proteomes" id="UP001597108"/>
    </source>
</evidence>
<accession>A0ABW3IS85</accession>
<dbReference type="Proteomes" id="UP001597108">
    <property type="component" value="Unassembled WGS sequence"/>
</dbReference>
<name>A0ABW3IS85_9RHOB</name>
<proteinExistence type="predicted"/>